<gene>
    <name evidence="7" type="ORF">ABA31_15970</name>
</gene>
<dbReference type="PANTHER" id="PTHR43401">
    <property type="entry name" value="L-THREONINE 3-DEHYDROGENASE"/>
    <property type="match status" value="1"/>
</dbReference>
<dbReference type="Pfam" id="PF00107">
    <property type="entry name" value="ADH_zinc_N"/>
    <property type="match status" value="1"/>
</dbReference>
<comment type="caution">
    <text evidence="7">The sequence shown here is derived from an EMBL/GenBank/DDBJ whole genome shotgun (WGS) entry which is preliminary data.</text>
</comment>
<dbReference type="InterPro" id="IPR011032">
    <property type="entry name" value="GroES-like_sf"/>
</dbReference>
<keyword evidence="4" id="KW-0560">Oxidoreductase</keyword>
<proteinExistence type="inferred from homology"/>
<evidence type="ECO:0000256" key="2">
    <source>
        <dbReference type="ARBA" id="ARBA00022723"/>
    </source>
</evidence>
<dbReference type="SUPFAM" id="SSF50129">
    <property type="entry name" value="GroES-like"/>
    <property type="match status" value="1"/>
</dbReference>
<dbReference type="InterPro" id="IPR002328">
    <property type="entry name" value="ADH_Zn_CS"/>
</dbReference>
<evidence type="ECO:0000313" key="8">
    <source>
        <dbReference type="Proteomes" id="UP000321749"/>
    </source>
</evidence>
<dbReference type="SMART" id="SM00829">
    <property type="entry name" value="PKS_ER"/>
    <property type="match status" value="1"/>
</dbReference>
<dbReference type="PANTHER" id="PTHR43401:SF2">
    <property type="entry name" value="L-THREONINE 3-DEHYDROGENASE"/>
    <property type="match status" value="1"/>
</dbReference>
<evidence type="ECO:0000256" key="1">
    <source>
        <dbReference type="ARBA" id="ARBA00001947"/>
    </source>
</evidence>
<dbReference type="InterPro" id="IPR020843">
    <property type="entry name" value="ER"/>
</dbReference>
<accession>A0AA87RGW7</accession>
<dbReference type="InterPro" id="IPR013149">
    <property type="entry name" value="ADH-like_C"/>
</dbReference>
<feature type="domain" description="Enoyl reductase (ER)" evidence="6">
    <location>
        <begin position="27"/>
        <end position="353"/>
    </location>
</feature>
<evidence type="ECO:0000256" key="5">
    <source>
        <dbReference type="RuleBase" id="RU361277"/>
    </source>
</evidence>
<dbReference type="Gene3D" id="3.40.50.720">
    <property type="entry name" value="NAD(P)-binding Rossmann-like Domain"/>
    <property type="match status" value="1"/>
</dbReference>
<evidence type="ECO:0000256" key="4">
    <source>
        <dbReference type="ARBA" id="ARBA00023002"/>
    </source>
</evidence>
<dbReference type="EMBL" id="BJUU01000008">
    <property type="protein sequence ID" value="GEK80246.1"/>
    <property type="molecule type" value="Genomic_DNA"/>
</dbReference>
<keyword evidence="3 5" id="KW-0862">Zinc</keyword>
<dbReference type="SUPFAM" id="SSF51735">
    <property type="entry name" value="NAD(P)-binding Rossmann-fold domains"/>
    <property type="match status" value="1"/>
</dbReference>
<dbReference type="InterPro" id="IPR036291">
    <property type="entry name" value="NAD(P)-bd_dom_sf"/>
</dbReference>
<organism evidence="7 8">
    <name type="scientific">Agrococcus baldri</name>
    <dbReference type="NCBI Taxonomy" id="153730"/>
    <lineage>
        <taxon>Bacteria</taxon>
        <taxon>Bacillati</taxon>
        <taxon>Actinomycetota</taxon>
        <taxon>Actinomycetes</taxon>
        <taxon>Micrococcales</taxon>
        <taxon>Microbacteriaceae</taxon>
        <taxon>Agrococcus</taxon>
    </lineage>
</organism>
<sequence>MQQNQVSRVTHHRLEEETALRAARYTGEGRIEVGEAEPRTPAADEVTIRVAYNGICGTDLHIVQGHMDARVAMPAVIGHEMSGVVEQVGAEVTGLATGAPVTVMPLRWCGECASCLAGHQHICQRLDFVGIDSPGALQELWTVPASLVVPLPAGLSLQHAALVEPLAVAVHDVRRSRLREGETAVVIGGGPIGQLIAVVARATGAAVILAEPDAERRAFAAAQGATVVDPIAEDLAGIVEAQTAGAGADVVFEVAGTRGTALDATRHARTRGRVVFVAIHPEPVPVDLHRIFWRELEVLGARVYEREDFERAVALLAEDAVPADALITRVVQLDETQTAFDALLSAAAMKILVDVQGADEQGAER</sequence>
<dbReference type="AlphaFoldDB" id="A0AA87RGW7"/>
<comment type="cofactor">
    <cofactor evidence="1 5">
        <name>Zn(2+)</name>
        <dbReference type="ChEBI" id="CHEBI:29105"/>
    </cofactor>
</comment>
<keyword evidence="2 5" id="KW-0479">Metal-binding</keyword>
<dbReference type="GO" id="GO:0016491">
    <property type="term" value="F:oxidoreductase activity"/>
    <property type="evidence" value="ECO:0007669"/>
    <property type="project" value="UniProtKB-KW"/>
</dbReference>
<protein>
    <submittedName>
        <fullName evidence="7">Zn-dependent alcohol dehydrogenase</fullName>
    </submittedName>
</protein>
<reference evidence="7 8" key="1">
    <citation type="submission" date="2019-07" db="EMBL/GenBank/DDBJ databases">
        <title>Whole genome shotgun sequence of Agrococcus baldri NBRC 103055.</title>
        <authorList>
            <person name="Hosoyama A."/>
            <person name="Uohara A."/>
            <person name="Ohji S."/>
            <person name="Ichikawa N."/>
        </authorList>
    </citation>
    <scope>NUCLEOTIDE SEQUENCE [LARGE SCALE GENOMIC DNA]</scope>
    <source>
        <strain evidence="7 8">NBRC 103055</strain>
    </source>
</reference>
<dbReference type="InterPro" id="IPR013154">
    <property type="entry name" value="ADH-like_N"/>
</dbReference>
<keyword evidence="8" id="KW-1185">Reference proteome</keyword>
<dbReference type="PROSITE" id="PS00059">
    <property type="entry name" value="ADH_ZINC"/>
    <property type="match status" value="1"/>
</dbReference>
<dbReference type="Proteomes" id="UP000321749">
    <property type="component" value="Unassembled WGS sequence"/>
</dbReference>
<name>A0AA87RGW7_9MICO</name>
<dbReference type="InterPro" id="IPR050129">
    <property type="entry name" value="Zn_alcohol_dh"/>
</dbReference>
<dbReference type="Gene3D" id="3.90.180.10">
    <property type="entry name" value="Medium-chain alcohol dehydrogenases, catalytic domain"/>
    <property type="match status" value="1"/>
</dbReference>
<evidence type="ECO:0000259" key="6">
    <source>
        <dbReference type="SMART" id="SM00829"/>
    </source>
</evidence>
<dbReference type="Pfam" id="PF08240">
    <property type="entry name" value="ADH_N"/>
    <property type="match status" value="1"/>
</dbReference>
<comment type="similarity">
    <text evidence="5">Belongs to the zinc-containing alcohol dehydrogenase family.</text>
</comment>
<evidence type="ECO:0000256" key="3">
    <source>
        <dbReference type="ARBA" id="ARBA00022833"/>
    </source>
</evidence>
<evidence type="ECO:0000313" key="7">
    <source>
        <dbReference type="EMBL" id="GEK80246.1"/>
    </source>
</evidence>
<dbReference type="GO" id="GO:0008270">
    <property type="term" value="F:zinc ion binding"/>
    <property type="evidence" value="ECO:0007669"/>
    <property type="project" value="InterPro"/>
</dbReference>